<evidence type="ECO:0000313" key="1">
    <source>
        <dbReference type="EMBL" id="RKO93101.1"/>
    </source>
</evidence>
<proteinExistence type="predicted"/>
<keyword evidence="2" id="KW-1185">Reference proteome</keyword>
<accession>A0A4P9WJJ8</accession>
<evidence type="ECO:0000313" key="2">
    <source>
        <dbReference type="Proteomes" id="UP000269721"/>
    </source>
</evidence>
<sequence>MLKASDGLRAPDKIDQDVCTETPDSVPYLELHRIVVSEIPQGCATLSKDSNAWKHRRRSEYGEFSGSRLEVVAQLITLGPFLTICVCSSCLTVMLTSNNAHPISPSPDYLYNKRVRDARHPSEKDAAHRIMGGSLPTKTPSVIRLPVHLEGEQKITGFFTKPRSPDARICNIDVHCSYAQVPQKPVWAKDCWKLLKQSHSLGQMGVPSAFTGDISFFRTLFASVIGAISIENMQTFNGMIYSTLREACVARRLLFDNGVLDQTLTQIASSSSPGYGVNLAFALILISNQLCNSGALWAKQGRQHDCRLLIDISQQDFDT</sequence>
<dbReference type="AlphaFoldDB" id="A0A4P9WJJ8"/>
<reference evidence="2" key="1">
    <citation type="journal article" date="2018" name="Nat. Microbiol.">
        <title>Leveraging single-cell genomics to expand the fungal tree of life.</title>
        <authorList>
            <person name="Ahrendt S.R."/>
            <person name="Quandt C.A."/>
            <person name="Ciobanu D."/>
            <person name="Clum A."/>
            <person name="Salamov A."/>
            <person name="Andreopoulos B."/>
            <person name="Cheng J.F."/>
            <person name="Woyke T."/>
            <person name="Pelin A."/>
            <person name="Henrissat B."/>
            <person name="Reynolds N.K."/>
            <person name="Benny G.L."/>
            <person name="Smith M.E."/>
            <person name="James T.Y."/>
            <person name="Grigoriev I.V."/>
        </authorList>
    </citation>
    <scope>NUCLEOTIDE SEQUENCE [LARGE SCALE GENOMIC DNA]</scope>
</reference>
<gene>
    <name evidence="1" type="ORF">BDK51DRAFT_38380</name>
</gene>
<organism evidence="1 2">
    <name type="scientific">Blyttiomyces helicus</name>
    <dbReference type="NCBI Taxonomy" id="388810"/>
    <lineage>
        <taxon>Eukaryota</taxon>
        <taxon>Fungi</taxon>
        <taxon>Fungi incertae sedis</taxon>
        <taxon>Chytridiomycota</taxon>
        <taxon>Chytridiomycota incertae sedis</taxon>
        <taxon>Chytridiomycetes</taxon>
        <taxon>Chytridiomycetes incertae sedis</taxon>
        <taxon>Blyttiomyces</taxon>
    </lineage>
</organism>
<dbReference type="EMBL" id="KZ994374">
    <property type="protein sequence ID" value="RKO93101.1"/>
    <property type="molecule type" value="Genomic_DNA"/>
</dbReference>
<dbReference type="Proteomes" id="UP000269721">
    <property type="component" value="Unassembled WGS sequence"/>
</dbReference>
<protein>
    <submittedName>
        <fullName evidence="1">Uncharacterized protein</fullName>
    </submittedName>
</protein>
<name>A0A4P9WJJ8_9FUNG</name>
<dbReference type="OrthoDB" id="2276331at2759"/>